<protein>
    <submittedName>
        <fullName evidence="1">Uncharacterized protein</fullName>
    </submittedName>
</protein>
<dbReference type="EMBL" id="AGNK02002597">
    <property type="status" value="NOT_ANNOTATED_CDS"/>
    <property type="molecule type" value="Genomic_DNA"/>
</dbReference>
<dbReference type="InParanoid" id="K3Y0T6"/>
<reference evidence="2" key="1">
    <citation type="journal article" date="2012" name="Nat. Biotechnol.">
        <title>Reference genome sequence of the model plant Setaria.</title>
        <authorList>
            <person name="Bennetzen J.L."/>
            <person name="Schmutz J."/>
            <person name="Wang H."/>
            <person name="Percifield R."/>
            <person name="Hawkins J."/>
            <person name="Pontaroli A.C."/>
            <person name="Estep M."/>
            <person name="Feng L."/>
            <person name="Vaughn J.N."/>
            <person name="Grimwood J."/>
            <person name="Jenkins J."/>
            <person name="Barry K."/>
            <person name="Lindquist E."/>
            <person name="Hellsten U."/>
            <person name="Deshpande S."/>
            <person name="Wang X."/>
            <person name="Wu X."/>
            <person name="Mitros T."/>
            <person name="Triplett J."/>
            <person name="Yang X."/>
            <person name="Ye C.Y."/>
            <person name="Mauro-Herrera M."/>
            <person name="Wang L."/>
            <person name="Li P."/>
            <person name="Sharma M."/>
            <person name="Sharma R."/>
            <person name="Ronald P.C."/>
            <person name="Panaud O."/>
            <person name="Kellogg E.A."/>
            <person name="Brutnell T.P."/>
            <person name="Doust A.N."/>
            <person name="Tuskan G.A."/>
            <person name="Rokhsar D."/>
            <person name="Devos K.M."/>
        </authorList>
    </citation>
    <scope>NUCLEOTIDE SEQUENCE [LARGE SCALE GENOMIC DNA]</scope>
    <source>
        <strain evidence="2">cv. Yugu1</strain>
    </source>
</reference>
<dbReference type="EnsemblPlants" id="KQL11324">
    <property type="protein sequence ID" value="KQL11324"/>
    <property type="gene ID" value="SETIT_007797mg"/>
</dbReference>
<accession>K3Y0T6</accession>
<organism evidence="1 2">
    <name type="scientific">Setaria italica</name>
    <name type="common">Foxtail millet</name>
    <name type="synonym">Panicum italicum</name>
    <dbReference type="NCBI Taxonomy" id="4555"/>
    <lineage>
        <taxon>Eukaryota</taxon>
        <taxon>Viridiplantae</taxon>
        <taxon>Streptophyta</taxon>
        <taxon>Embryophyta</taxon>
        <taxon>Tracheophyta</taxon>
        <taxon>Spermatophyta</taxon>
        <taxon>Magnoliopsida</taxon>
        <taxon>Liliopsida</taxon>
        <taxon>Poales</taxon>
        <taxon>Poaceae</taxon>
        <taxon>PACMAD clade</taxon>
        <taxon>Panicoideae</taxon>
        <taxon>Panicodae</taxon>
        <taxon>Paniceae</taxon>
        <taxon>Cenchrinae</taxon>
        <taxon>Setaria</taxon>
    </lineage>
</organism>
<proteinExistence type="predicted"/>
<dbReference type="Gramene" id="KQL11324">
    <property type="protein sequence ID" value="KQL11324"/>
    <property type="gene ID" value="SETIT_007797mg"/>
</dbReference>
<dbReference type="AlphaFoldDB" id="K3Y0T6"/>
<evidence type="ECO:0000313" key="1">
    <source>
        <dbReference type="EnsemblPlants" id="KQL11324"/>
    </source>
</evidence>
<keyword evidence="2" id="KW-1185">Reference proteome</keyword>
<name>K3Y0T6_SETIT</name>
<reference evidence="1" key="2">
    <citation type="submission" date="2018-08" db="UniProtKB">
        <authorList>
            <consortium name="EnsemblPlants"/>
        </authorList>
    </citation>
    <scope>IDENTIFICATION</scope>
    <source>
        <strain evidence="1">Yugu1</strain>
    </source>
</reference>
<evidence type="ECO:0000313" key="2">
    <source>
        <dbReference type="Proteomes" id="UP000004995"/>
    </source>
</evidence>
<dbReference type="HOGENOM" id="CLU_3035980_0_0_1"/>
<sequence length="55" mass="6253">MTGDWSSMAPLFRVQALKRHRYPSICIPIRHCTVQSAVQASVQRLCNKKPHSSCQ</sequence>
<dbReference type="Proteomes" id="UP000004995">
    <property type="component" value="Unassembled WGS sequence"/>
</dbReference>